<evidence type="ECO:0000313" key="3">
    <source>
        <dbReference type="Proteomes" id="UP000236893"/>
    </source>
</evidence>
<reference evidence="2 3" key="1">
    <citation type="submission" date="2018-01" db="EMBL/GenBank/DDBJ databases">
        <authorList>
            <person name="Gaut B.S."/>
            <person name="Morton B.R."/>
            <person name="Clegg M.T."/>
            <person name="Duvall M.R."/>
        </authorList>
    </citation>
    <scope>NUCLEOTIDE SEQUENCE [LARGE SCALE GENOMIC DNA]</scope>
    <source>
        <strain evidence="2 3">HR-AV</strain>
    </source>
</reference>
<dbReference type="OrthoDB" id="617059at2"/>
<proteinExistence type="predicted"/>
<comment type="caution">
    <text evidence="2">The sequence shown here is derived from an EMBL/GenBank/DDBJ whole genome shotgun (WGS) entry which is preliminary data.</text>
</comment>
<feature type="signal peptide" evidence="1">
    <location>
        <begin position="1"/>
        <end position="22"/>
    </location>
</feature>
<protein>
    <recommendedName>
        <fullName evidence="4">DUF4403 domain-containing protein</fullName>
    </recommendedName>
</protein>
<evidence type="ECO:0000313" key="2">
    <source>
        <dbReference type="EMBL" id="POY34734.1"/>
    </source>
</evidence>
<sequence>MIHHFRRSLLLVSVALFFNSCATTALKPVKPAADYSKTNVIYTKELSTIQLPVEMSLKEIQTQINKQLTGLLYEDNSLENNSKDNVMLKVWKVGDIQVDGNGNEFTIVLPIKVWANVGWEVEKFGVKLSDFREVQLTAKINLTSKLNVNNWKMSSVTTINSIDWLESPTVKVMGKDIPVTYLANPAISMFKTRIAKMVDEQVEKNIDFKPQIVDALKKLTTPMEVSKEYNTWINFEPQSFYATPPSVVNKQLKLGLGLKTYIETAIGQKPVTSATKFEPQMYNVPKITDDFNINVVSFVRYDNAAKLLQQSIGGKVYEFQDGKKKVKVEKIDLWGNNGKLITALTLSGSLNATVYLTGVPVYDPKTQQISLQQVDFELDTKNKLAKAANWLAHGSFAKMIESQAKFSIADQMKESMAKAQSYLNNYQISKGVFVKGKISDLSPDKTYLTENAIVATVVAKGNMAIKIEGM</sequence>
<feature type="chain" id="PRO_5015416777" description="DUF4403 domain-containing protein" evidence="1">
    <location>
        <begin position="23"/>
        <end position="470"/>
    </location>
</feature>
<dbReference type="Proteomes" id="UP000236893">
    <property type="component" value="Unassembled WGS sequence"/>
</dbReference>
<dbReference type="Pfam" id="PF14356">
    <property type="entry name" value="DUF4403"/>
    <property type="match status" value="1"/>
</dbReference>
<accession>A0A2S4ZWI6</accession>
<dbReference type="InterPro" id="IPR025515">
    <property type="entry name" value="DUF4403"/>
</dbReference>
<dbReference type="AlphaFoldDB" id="A0A2S4ZWI6"/>
<keyword evidence="3" id="KW-1185">Reference proteome</keyword>
<evidence type="ECO:0000256" key="1">
    <source>
        <dbReference type="SAM" id="SignalP"/>
    </source>
</evidence>
<gene>
    <name evidence="2" type="ORF">C3K47_18545</name>
</gene>
<dbReference type="RefSeq" id="WP_103790661.1">
    <property type="nucleotide sequence ID" value="NZ_PQVF01000019.1"/>
</dbReference>
<organism evidence="2 3">
    <name type="scientific">Solitalea longa</name>
    <dbReference type="NCBI Taxonomy" id="2079460"/>
    <lineage>
        <taxon>Bacteria</taxon>
        <taxon>Pseudomonadati</taxon>
        <taxon>Bacteroidota</taxon>
        <taxon>Sphingobacteriia</taxon>
        <taxon>Sphingobacteriales</taxon>
        <taxon>Sphingobacteriaceae</taxon>
        <taxon>Solitalea</taxon>
    </lineage>
</organism>
<dbReference type="EMBL" id="PQVF01000019">
    <property type="protein sequence ID" value="POY34734.1"/>
    <property type="molecule type" value="Genomic_DNA"/>
</dbReference>
<keyword evidence="1" id="KW-0732">Signal</keyword>
<name>A0A2S4ZWI6_9SPHI</name>
<evidence type="ECO:0008006" key="4">
    <source>
        <dbReference type="Google" id="ProtNLM"/>
    </source>
</evidence>